<organism evidence="10 11">
    <name type="scientific">Cellulosilyticum lentocellum (strain ATCC 49066 / DSM 5427 / NCIMB 11756 / RHM5)</name>
    <name type="common">Clostridium lentocellum</name>
    <dbReference type="NCBI Taxonomy" id="642492"/>
    <lineage>
        <taxon>Bacteria</taxon>
        <taxon>Bacillati</taxon>
        <taxon>Bacillota</taxon>
        <taxon>Clostridia</taxon>
        <taxon>Lachnospirales</taxon>
        <taxon>Cellulosilyticaceae</taxon>
        <taxon>Cellulosilyticum</taxon>
    </lineage>
</organism>
<keyword evidence="4" id="KW-0949">S-adenosyl-L-methionine</keyword>
<dbReference type="SMART" id="SM00729">
    <property type="entry name" value="Elp3"/>
    <property type="match status" value="1"/>
</dbReference>
<dbReference type="InterPro" id="IPR034466">
    <property type="entry name" value="Methyltransferase_Class_B"/>
</dbReference>
<dbReference type="SFLD" id="SFLDG01082">
    <property type="entry name" value="B12-binding_domain_containing"/>
    <property type="match status" value="1"/>
</dbReference>
<dbReference type="Gene3D" id="3.40.50.280">
    <property type="entry name" value="Cobalamin-binding domain"/>
    <property type="match status" value="1"/>
</dbReference>
<dbReference type="InterPro" id="IPR007197">
    <property type="entry name" value="rSAM"/>
</dbReference>
<feature type="domain" description="B12-binding" evidence="8">
    <location>
        <begin position="41"/>
        <end position="136"/>
    </location>
</feature>
<keyword evidence="2" id="KW-0489">Methyltransferase</keyword>
<keyword evidence="5" id="KW-0479">Metal-binding</keyword>
<evidence type="ECO:0000256" key="5">
    <source>
        <dbReference type="ARBA" id="ARBA00022723"/>
    </source>
</evidence>
<dbReference type="CDD" id="cd01335">
    <property type="entry name" value="Radical_SAM"/>
    <property type="match status" value="1"/>
</dbReference>
<dbReference type="PANTHER" id="PTHR43409:SF7">
    <property type="entry name" value="BLL1977 PROTEIN"/>
    <property type="match status" value="1"/>
</dbReference>
<evidence type="ECO:0000256" key="2">
    <source>
        <dbReference type="ARBA" id="ARBA00022603"/>
    </source>
</evidence>
<evidence type="ECO:0000259" key="9">
    <source>
        <dbReference type="PROSITE" id="PS51918"/>
    </source>
</evidence>
<keyword evidence="6" id="KW-0408">Iron</keyword>
<evidence type="ECO:0000259" key="8">
    <source>
        <dbReference type="PROSITE" id="PS51332"/>
    </source>
</evidence>
<evidence type="ECO:0000256" key="3">
    <source>
        <dbReference type="ARBA" id="ARBA00022679"/>
    </source>
</evidence>
<dbReference type="EMBL" id="CP002582">
    <property type="protein sequence ID" value="ADZ83031.1"/>
    <property type="molecule type" value="Genomic_DNA"/>
</dbReference>
<dbReference type="Pfam" id="PF04055">
    <property type="entry name" value="Radical_SAM"/>
    <property type="match status" value="1"/>
</dbReference>
<dbReference type="Proteomes" id="UP000008467">
    <property type="component" value="Chromosome"/>
</dbReference>
<dbReference type="GO" id="GO:0003824">
    <property type="term" value="F:catalytic activity"/>
    <property type="evidence" value="ECO:0007669"/>
    <property type="project" value="InterPro"/>
</dbReference>
<accession>F2JHD3</accession>
<dbReference type="InterPro" id="IPR023404">
    <property type="entry name" value="rSAM_horseshoe"/>
</dbReference>
<protein>
    <submittedName>
        <fullName evidence="10">Radical SAM domain protein</fullName>
    </submittedName>
</protein>
<dbReference type="KEGG" id="cle:Clole_1305"/>
<dbReference type="STRING" id="642492.Clole_1305"/>
<dbReference type="PROSITE" id="PS51918">
    <property type="entry name" value="RADICAL_SAM"/>
    <property type="match status" value="1"/>
</dbReference>
<sequence length="427" mass="49172">MKLLLIHAWNKDERSYRGKLSKLLSYPSLTLSTLVSLVPTDLGSEIDVCDEMSQKVDYDKKKYDVVAISFETSSSIQAYEHAKAFKQRGAYILLGGYHVSNLPEEGLEHGDTVIIGAGEISFPAFFYDFNRGQPQKVYDHQKFDVCHIKVPARQQVSHAKYLGIPAIIADRGCNNSCKFCAISKMWRSDPRPIEAVVDELKALKTNKVIFFDPNFFKPREYALELMKALEKLNIRWASNATADVAFDDELLEAARRSRCTGVLIGFESLSEQSLKGVKKRFSNTEKYKEIVERMHHYNIAVNGCFVLGFDHDTEEELLSMPERIRYMHLDLTRFAILTPIPGSPLFKELEEQGRILTRDWSRYTQHRAVFQPIHMSPQRLEEIYRKVWAETYQYKNIIERVWHAPNKSLIEKTVLLGSNIGFKYVGI</sequence>
<dbReference type="GO" id="GO:0005829">
    <property type="term" value="C:cytosol"/>
    <property type="evidence" value="ECO:0007669"/>
    <property type="project" value="TreeGrafter"/>
</dbReference>
<keyword evidence="7" id="KW-0411">Iron-sulfur</keyword>
<dbReference type="SUPFAM" id="SSF102114">
    <property type="entry name" value="Radical SAM enzymes"/>
    <property type="match status" value="1"/>
</dbReference>
<evidence type="ECO:0000256" key="6">
    <source>
        <dbReference type="ARBA" id="ARBA00023004"/>
    </source>
</evidence>
<evidence type="ECO:0000313" key="11">
    <source>
        <dbReference type="Proteomes" id="UP000008467"/>
    </source>
</evidence>
<dbReference type="RefSeq" id="WP_013656330.1">
    <property type="nucleotide sequence ID" value="NC_015275.1"/>
</dbReference>
<dbReference type="SFLD" id="SFLDS00029">
    <property type="entry name" value="Radical_SAM"/>
    <property type="match status" value="1"/>
</dbReference>
<dbReference type="InterPro" id="IPR051198">
    <property type="entry name" value="BchE-like"/>
</dbReference>
<reference evidence="10 11" key="1">
    <citation type="journal article" date="2011" name="J. Bacteriol.">
        <title>Complete genome sequence of the cellulose-degrading bacterium Cellulosilyticum lentocellum.</title>
        <authorList>
            <consortium name="US DOE Joint Genome Institute"/>
            <person name="Miller D.A."/>
            <person name="Suen G."/>
            <person name="Bruce D."/>
            <person name="Copeland A."/>
            <person name="Cheng J.F."/>
            <person name="Detter C."/>
            <person name="Goodwin L.A."/>
            <person name="Han C.S."/>
            <person name="Hauser L.J."/>
            <person name="Land M.L."/>
            <person name="Lapidus A."/>
            <person name="Lucas S."/>
            <person name="Meincke L."/>
            <person name="Pitluck S."/>
            <person name="Tapia R."/>
            <person name="Teshima H."/>
            <person name="Woyke T."/>
            <person name="Fox B.G."/>
            <person name="Angert E.R."/>
            <person name="Currie C.R."/>
        </authorList>
    </citation>
    <scope>NUCLEOTIDE SEQUENCE [LARGE SCALE GENOMIC DNA]</scope>
    <source>
        <strain evidence="11">ATCC 49066 / DSM 5427 / NCIMB 11756 / RHM5</strain>
    </source>
</reference>
<dbReference type="GO" id="GO:0051539">
    <property type="term" value="F:4 iron, 4 sulfur cluster binding"/>
    <property type="evidence" value="ECO:0007669"/>
    <property type="project" value="UniProtKB-KW"/>
</dbReference>
<dbReference type="eggNOG" id="COG1032">
    <property type="taxonomic scope" value="Bacteria"/>
</dbReference>
<evidence type="ECO:0000256" key="4">
    <source>
        <dbReference type="ARBA" id="ARBA00022691"/>
    </source>
</evidence>
<keyword evidence="11" id="KW-1185">Reference proteome</keyword>
<dbReference type="PROSITE" id="PS51332">
    <property type="entry name" value="B12_BINDING"/>
    <property type="match status" value="1"/>
</dbReference>
<dbReference type="AlphaFoldDB" id="F2JHD3"/>
<dbReference type="InterPro" id="IPR006158">
    <property type="entry name" value="Cobalamin-bd"/>
</dbReference>
<dbReference type="InterPro" id="IPR058240">
    <property type="entry name" value="rSAM_sf"/>
</dbReference>
<dbReference type="HOGENOM" id="CLU_021572_5_1_9"/>
<evidence type="ECO:0000313" key="10">
    <source>
        <dbReference type="EMBL" id="ADZ83031.1"/>
    </source>
</evidence>
<gene>
    <name evidence="10" type="ordered locus">Clole_1305</name>
</gene>
<dbReference type="SFLD" id="SFLDG01123">
    <property type="entry name" value="methyltransferase_(Class_B)"/>
    <property type="match status" value="1"/>
</dbReference>
<dbReference type="GO" id="GO:0031419">
    <property type="term" value="F:cobalamin binding"/>
    <property type="evidence" value="ECO:0007669"/>
    <property type="project" value="InterPro"/>
</dbReference>
<name>F2JHD3_CELLD</name>
<dbReference type="Gene3D" id="3.80.30.20">
    <property type="entry name" value="tm_1862 like domain"/>
    <property type="match status" value="1"/>
</dbReference>
<dbReference type="PANTHER" id="PTHR43409">
    <property type="entry name" value="ANAEROBIC MAGNESIUM-PROTOPORPHYRIN IX MONOMETHYL ESTER CYCLASE-RELATED"/>
    <property type="match status" value="1"/>
</dbReference>
<evidence type="ECO:0000256" key="7">
    <source>
        <dbReference type="ARBA" id="ARBA00023014"/>
    </source>
</evidence>
<comment type="cofactor">
    <cofactor evidence="1">
        <name>[4Fe-4S] cluster</name>
        <dbReference type="ChEBI" id="CHEBI:49883"/>
    </cofactor>
</comment>
<dbReference type="GO" id="GO:0046872">
    <property type="term" value="F:metal ion binding"/>
    <property type="evidence" value="ECO:0007669"/>
    <property type="project" value="UniProtKB-KW"/>
</dbReference>
<feature type="domain" description="Radical SAM core" evidence="9">
    <location>
        <begin position="158"/>
        <end position="378"/>
    </location>
</feature>
<keyword evidence="3" id="KW-0808">Transferase</keyword>
<proteinExistence type="predicted"/>
<dbReference type="InterPro" id="IPR006638">
    <property type="entry name" value="Elp3/MiaA/NifB-like_rSAM"/>
</dbReference>
<evidence type="ECO:0000256" key="1">
    <source>
        <dbReference type="ARBA" id="ARBA00001966"/>
    </source>
</evidence>